<evidence type="ECO:0000256" key="9">
    <source>
        <dbReference type="ARBA" id="ARBA00023136"/>
    </source>
</evidence>
<protein>
    <submittedName>
        <fullName evidence="13">TonB family protein</fullName>
    </submittedName>
</protein>
<organism evidence="13 14">
    <name type="scientific">Petrachloros mirabilis ULC683</name>
    <dbReference type="NCBI Taxonomy" id="2781853"/>
    <lineage>
        <taxon>Bacteria</taxon>
        <taxon>Bacillati</taxon>
        <taxon>Cyanobacteriota</taxon>
        <taxon>Cyanophyceae</taxon>
        <taxon>Synechococcales</taxon>
        <taxon>Petrachlorosaceae</taxon>
        <taxon>Petrachloros</taxon>
        <taxon>Petrachloros mirabilis</taxon>
    </lineage>
</organism>
<name>A0A8K2A236_9CYAN</name>
<comment type="subcellular location">
    <subcellularLocation>
        <location evidence="1">Cell inner membrane</location>
        <topology evidence="1">Single-pass membrane protein</topology>
        <orientation evidence="1">Periplasmic side</orientation>
    </subcellularLocation>
</comment>
<evidence type="ECO:0000256" key="11">
    <source>
        <dbReference type="SAM" id="Phobius"/>
    </source>
</evidence>
<evidence type="ECO:0000256" key="3">
    <source>
        <dbReference type="ARBA" id="ARBA00022448"/>
    </source>
</evidence>
<dbReference type="EMBL" id="WVIC01000052">
    <property type="protein sequence ID" value="NCJ08427.1"/>
    <property type="molecule type" value="Genomic_DNA"/>
</dbReference>
<feature type="transmembrane region" description="Helical" evidence="11">
    <location>
        <begin position="21"/>
        <end position="39"/>
    </location>
</feature>
<keyword evidence="3" id="KW-0813">Transport</keyword>
<dbReference type="GO" id="GO:0015031">
    <property type="term" value="P:protein transport"/>
    <property type="evidence" value="ECO:0007669"/>
    <property type="project" value="UniProtKB-KW"/>
</dbReference>
<evidence type="ECO:0000256" key="4">
    <source>
        <dbReference type="ARBA" id="ARBA00022475"/>
    </source>
</evidence>
<dbReference type="GO" id="GO:0055085">
    <property type="term" value="P:transmembrane transport"/>
    <property type="evidence" value="ECO:0007669"/>
    <property type="project" value="InterPro"/>
</dbReference>
<feature type="region of interest" description="Disordered" evidence="10">
    <location>
        <begin position="140"/>
        <end position="223"/>
    </location>
</feature>
<feature type="region of interest" description="Disordered" evidence="10">
    <location>
        <begin position="235"/>
        <end position="254"/>
    </location>
</feature>
<feature type="compositionally biased region" description="Low complexity" evidence="10">
    <location>
        <begin position="335"/>
        <end position="344"/>
    </location>
</feature>
<dbReference type="Gene3D" id="3.30.1150.10">
    <property type="match status" value="1"/>
</dbReference>
<evidence type="ECO:0000313" key="13">
    <source>
        <dbReference type="EMBL" id="NCJ08427.1"/>
    </source>
</evidence>
<gene>
    <name evidence="13" type="ORF">GS597_18320</name>
</gene>
<comment type="similarity">
    <text evidence="2">Belongs to the TonB family.</text>
</comment>
<comment type="caution">
    <text evidence="13">The sequence shown here is derived from an EMBL/GenBank/DDBJ whole genome shotgun (WGS) entry which is preliminary data.</text>
</comment>
<dbReference type="InterPro" id="IPR051045">
    <property type="entry name" value="TonB-dependent_transducer"/>
</dbReference>
<feature type="domain" description="TonB C-terminal" evidence="12">
    <location>
        <begin position="218"/>
        <end position="309"/>
    </location>
</feature>
<dbReference type="InterPro" id="IPR006260">
    <property type="entry name" value="TonB/TolA_C"/>
</dbReference>
<dbReference type="InterPro" id="IPR037682">
    <property type="entry name" value="TonB_C"/>
</dbReference>
<evidence type="ECO:0000256" key="1">
    <source>
        <dbReference type="ARBA" id="ARBA00004383"/>
    </source>
</evidence>
<feature type="compositionally biased region" description="Pro residues" evidence="10">
    <location>
        <begin position="114"/>
        <end position="125"/>
    </location>
</feature>
<feature type="compositionally biased region" description="Basic and acidic residues" evidence="10">
    <location>
        <begin position="165"/>
        <end position="174"/>
    </location>
</feature>
<sequence>MSLCDLCVQHHHQEAARLKKLMTWGLLGSVGVHLMAYTLSTLDFWPRQLQDEWTPIELIVTEPPPTEELLEEQPLLKEQPLEEPVEDQIEPVPPPDLSAQLSTETLEENTPLAEPQPAPIQPIPIDPASVETTKSLPETQVASDLLTPAPATDDSETGSFGRLAEVLRSRRMQRESQGQPTSETTATGTSNSEPVAATGQPSGATENTPGNGQGTQGAGSRTVACQDCVKPQYPESARRARIEGQPQVNVDINPDGSVRAVTLTRSSGNADIDRAAIEAARQSRFQPVSGGASVPVDYDLNLEGSRQNREVRRRQERLSVEIPAPEPAPAPPPVEAAAPEEPVSNPSPPPEAVAPPPPETSSPPEVQTPLPAEPDYTPPPDPVETYEAVEPLPIETYEPPIETYEPDPLPVEPSPSYEAPPEIFVPEAPPTSDLE</sequence>
<feature type="compositionally biased region" description="Pro residues" evidence="10">
    <location>
        <begin position="324"/>
        <end position="334"/>
    </location>
</feature>
<feature type="compositionally biased region" description="Polar residues" evidence="10">
    <location>
        <begin position="175"/>
        <end position="210"/>
    </location>
</feature>
<keyword evidence="5" id="KW-0997">Cell inner membrane</keyword>
<feature type="region of interest" description="Disordered" evidence="10">
    <location>
        <begin position="281"/>
        <end position="435"/>
    </location>
</feature>
<feature type="compositionally biased region" description="Low complexity" evidence="10">
    <location>
        <begin position="383"/>
        <end position="403"/>
    </location>
</feature>
<keyword evidence="9 11" id="KW-0472">Membrane</keyword>
<dbReference type="GO" id="GO:0005886">
    <property type="term" value="C:plasma membrane"/>
    <property type="evidence" value="ECO:0007669"/>
    <property type="project" value="UniProtKB-SubCell"/>
</dbReference>
<evidence type="ECO:0000256" key="10">
    <source>
        <dbReference type="SAM" id="MobiDB-lite"/>
    </source>
</evidence>
<keyword evidence="8 11" id="KW-1133">Transmembrane helix</keyword>
<evidence type="ECO:0000256" key="6">
    <source>
        <dbReference type="ARBA" id="ARBA00022692"/>
    </source>
</evidence>
<feature type="compositionally biased region" description="Low complexity" evidence="10">
    <location>
        <begin position="362"/>
        <end position="375"/>
    </location>
</feature>
<proteinExistence type="inferred from homology"/>
<evidence type="ECO:0000256" key="5">
    <source>
        <dbReference type="ARBA" id="ARBA00022519"/>
    </source>
</evidence>
<feature type="region of interest" description="Disordered" evidence="10">
    <location>
        <begin position="104"/>
        <end position="128"/>
    </location>
</feature>
<keyword evidence="7" id="KW-0653">Protein transport</keyword>
<keyword evidence="6 11" id="KW-0812">Transmembrane</keyword>
<dbReference type="Proteomes" id="UP000607397">
    <property type="component" value="Unassembled WGS sequence"/>
</dbReference>
<keyword evidence="14" id="KW-1185">Reference proteome</keyword>
<dbReference type="Pfam" id="PF03544">
    <property type="entry name" value="TonB_C"/>
    <property type="match status" value="1"/>
</dbReference>
<evidence type="ECO:0000256" key="7">
    <source>
        <dbReference type="ARBA" id="ARBA00022927"/>
    </source>
</evidence>
<dbReference type="PROSITE" id="PS52015">
    <property type="entry name" value="TONB_CTD"/>
    <property type="match status" value="1"/>
</dbReference>
<evidence type="ECO:0000256" key="2">
    <source>
        <dbReference type="ARBA" id="ARBA00006555"/>
    </source>
</evidence>
<dbReference type="PANTHER" id="PTHR33446">
    <property type="entry name" value="PROTEIN TONB-RELATED"/>
    <property type="match status" value="1"/>
</dbReference>
<reference evidence="13" key="1">
    <citation type="submission" date="2019-12" db="EMBL/GenBank/DDBJ databases">
        <title>High-Quality draft genome sequences of three cyanobacteria isolated from the limestone walls of the Old Cathedral of Coimbra.</title>
        <authorList>
            <person name="Tiago I."/>
            <person name="Soares F."/>
            <person name="Portugal A."/>
        </authorList>
    </citation>
    <scope>NUCLEOTIDE SEQUENCE [LARGE SCALE GENOMIC DNA]</scope>
    <source>
        <strain evidence="13">C</strain>
    </source>
</reference>
<dbReference type="NCBIfam" id="TIGR01352">
    <property type="entry name" value="tonB_Cterm"/>
    <property type="match status" value="1"/>
</dbReference>
<dbReference type="AlphaFoldDB" id="A0A8K2A236"/>
<accession>A0A8K2A236</accession>
<evidence type="ECO:0000256" key="8">
    <source>
        <dbReference type="ARBA" id="ARBA00022989"/>
    </source>
</evidence>
<keyword evidence="4" id="KW-1003">Cell membrane</keyword>
<evidence type="ECO:0000313" key="14">
    <source>
        <dbReference type="Proteomes" id="UP000607397"/>
    </source>
</evidence>
<dbReference type="SUPFAM" id="SSF74653">
    <property type="entry name" value="TolA/TonB C-terminal domain"/>
    <property type="match status" value="1"/>
</dbReference>
<evidence type="ECO:0000259" key="12">
    <source>
        <dbReference type="PROSITE" id="PS52015"/>
    </source>
</evidence>
<feature type="compositionally biased region" description="Pro residues" evidence="10">
    <location>
        <begin position="345"/>
        <end position="361"/>
    </location>
</feature>
<dbReference type="RefSeq" id="WP_161826900.1">
    <property type="nucleotide sequence ID" value="NZ_WVIC01000052.1"/>
</dbReference>